<accession>A0ABQ3YWH9</accession>
<gene>
    <name evidence="5" type="ORF">Adu01nite_32960</name>
</gene>
<dbReference type="InterPro" id="IPR000873">
    <property type="entry name" value="AMP-dep_synth/lig_dom"/>
</dbReference>
<dbReference type="InterPro" id="IPR042099">
    <property type="entry name" value="ANL_N_sf"/>
</dbReference>
<dbReference type="RefSeq" id="WP_203727714.1">
    <property type="nucleotide sequence ID" value="NZ_BAAATX010000005.1"/>
</dbReference>
<dbReference type="Gene3D" id="3.40.50.12780">
    <property type="entry name" value="N-terminal domain of ligase-like"/>
    <property type="match status" value="1"/>
</dbReference>
<feature type="domain" description="AMP-binding enzyme C-terminal" evidence="4">
    <location>
        <begin position="426"/>
        <end position="501"/>
    </location>
</feature>
<evidence type="ECO:0000256" key="1">
    <source>
        <dbReference type="ARBA" id="ARBA00006432"/>
    </source>
</evidence>
<evidence type="ECO:0000259" key="3">
    <source>
        <dbReference type="Pfam" id="PF00501"/>
    </source>
</evidence>
<dbReference type="Proteomes" id="UP000637628">
    <property type="component" value="Unassembled WGS sequence"/>
</dbReference>
<evidence type="ECO:0000256" key="2">
    <source>
        <dbReference type="ARBA" id="ARBA00022598"/>
    </source>
</evidence>
<sequence length="509" mass="53700">MITPFVVATMARRGLLVPGLPHRVVQQFAELHRWGFGLAGELRQAAARSPRRVAVIDDTRSLTYGELLDRSARLATALPIVAGNRVGVLCRNSVAMVETLIAVTSAGADPVLINTGLSAAQLAAVVEAQELAVIVHDDEFAAALGDFPGGVPTSAFDAMIGAVPSTTLAPPARTGRTIVLTSGTTGMPKGAQRPTPGGFSPLCSIIDRIPLRAGVRMMIAAPLFHTWGYAGMQIALALRATIVLRRKFEPAAALAAMRENAVTALIGVPVMLQSLMELPADVARPALDIAAVSGSALPGGLATRFMDRYGDVIYNLYGSTEASWASIATPADLRAAPDTAGRPPHGTAVAVLDFDGRGVPAGETGRLFVGNEMLFEGYTNGTARELHDGLLATGDLGHVDAAGRIFVDGREDDMIVSGGENVFPAEVEGLLADLPEVLEVAVVGVPDDEYGQRLAAYVVLRDPAALDADGIREHVRRNRARFCVPRDIVFLPALPRNATGKVLKRELRR</sequence>
<evidence type="ECO:0000313" key="6">
    <source>
        <dbReference type="Proteomes" id="UP000637628"/>
    </source>
</evidence>
<dbReference type="Gene3D" id="3.30.300.30">
    <property type="match status" value="1"/>
</dbReference>
<dbReference type="PANTHER" id="PTHR43201:SF5">
    <property type="entry name" value="MEDIUM-CHAIN ACYL-COA LIGASE ACSF2, MITOCHONDRIAL"/>
    <property type="match status" value="1"/>
</dbReference>
<dbReference type="CDD" id="cd04433">
    <property type="entry name" value="AFD_class_I"/>
    <property type="match status" value="1"/>
</dbReference>
<dbReference type="PANTHER" id="PTHR43201">
    <property type="entry name" value="ACYL-COA SYNTHETASE"/>
    <property type="match status" value="1"/>
</dbReference>
<proteinExistence type="inferred from homology"/>
<protein>
    <submittedName>
        <fullName evidence="5">Fatty-acyl-CoA synthase</fullName>
    </submittedName>
</protein>
<evidence type="ECO:0000259" key="4">
    <source>
        <dbReference type="Pfam" id="PF13193"/>
    </source>
</evidence>
<feature type="domain" description="AMP-dependent synthetase/ligase" evidence="3">
    <location>
        <begin position="43"/>
        <end position="378"/>
    </location>
</feature>
<keyword evidence="2" id="KW-0436">Ligase</keyword>
<dbReference type="EMBL" id="BOML01000027">
    <property type="protein sequence ID" value="GIE01946.1"/>
    <property type="molecule type" value="Genomic_DNA"/>
</dbReference>
<organism evidence="5 6">
    <name type="scientific">Paractinoplanes durhamensis</name>
    <dbReference type="NCBI Taxonomy" id="113563"/>
    <lineage>
        <taxon>Bacteria</taxon>
        <taxon>Bacillati</taxon>
        <taxon>Actinomycetota</taxon>
        <taxon>Actinomycetes</taxon>
        <taxon>Micromonosporales</taxon>
        <taxon>Micromonosporaceae</taxon>
        <taxon>Paractinoplanes</taxon>
    </lineage>
</organism>
<name>A0ABQ3YWH9_9ACTN</name>
<dbReference type="InterPro" id="IPR020845">
    <property type="entry name" value="AMP-binding_CS"/>
</dbReference>
<evidence type="ECO:0000313" key="5">
    <source>
        <dbReference type="EMBL" id="GIE01946.1"/>
    </source>
</evidence>
<dbReference type="InterPro" id="IPR025110">
    <property type="entry name" value="AMP-bd_C"/>
</dbReference>
<dbReference type="InterPro" id="IPR045851">
    <property type="entry name" value="AMP-bd_C_sf"/>
</dbReference>
<keyword evidence="6" id="KW-1185">Reference proteome</keyword>
<dbReference type="Pfam" id="PF00501">
    <property type="entry name" value="AMP-binding"/>
    <property type="match status" value="1"/>
</dbReference>
<dbReference type="Pfam" id="PF13193">
    <property type="entry name" value="AMP-binding_C"/>
    <property type="match status" value="1"/>
</dbReference>
<comment type="similarity">
    <text evidence="1">Belongs to the ATP-dependent AMP-binding enzyme family.</text>
</comment>
<dbReference type="PROSITE" id="PS00455">
    <property type="entry name" value="AMP_BINDING"/>
    <property type="match status" value="1"/>
</dbReference>
<comment type="caution">
    <text evidence="5">The sequence shown here is derived from an EMBL/GenBank/DDBJ whole genome shotgun (WGS) entry which is preliminary data.</text>
</comment>
<dbReference type="SUPFAM" id="SSF56801">
    <property type="entry name" value="Acetyl-CoA synthetase-like"/>
    <property type="match status" value="1"/>
</dbReference>
<reference evidence="5 6" key="1">
    <citation type="submission" date="2021-01" db="EMBL/GenBank/DDBJ databases">
        <title>Whole genome shotgun sequence of Actinoplanes durhamensis NBRC 14914.</title>
        <authorList>
            <person name="Komaki H."/>
            <person name="Tamura T."/>
        </authorList>
    </citation>
    <scope>NUCLEOTIDE SEQUENCE [LARGE SCALE GENOMIC DNA]</scope>
    <source>
        <strain evidence="5 6">NBRC 14914</strain>
    </source>
</reference>